<organism evidence="2 3">
    <name type="scientific">Nepenthes gracilis</name>
    <name type="common">Slender pitcher plant</name>
    <dbReference type="NCBI Taxonomy" id="150966"/>
    <lineage>
        <taxon>Eukaryota</taxon>
        <taxon>Viridiplantae</taxon>
        <taxon>Streptophyta</taxon>
        <taxon>Embryophyta</taxon>
        <taxon>Tracheophyta</taxon>
        <taxon>Spermatophyta</taxon>
        <taxon>Magnoliopsida</taxon>
        <taxon>eudicotyledons</taxon>
        <taxon>Gunneridae</taxon>
        <taxon>Pentapetalae</taxon>
        <taxon>Caryophyllales</taxon>
        <taxon>Nepenthaceae</taxon>
        <taxon>Nepenthes</taxon>
    </lineage>
</organism>
<evidence type="ECO:0000313" key="2">
    <source>
        <dbReference type="EMBL" id="GMH27485.1"/>
    </source>
</evidence>
<feature type="compositionally biased region" description="Polar residues" evidence="1">
    <location>
        <begin position="1"/>
        <end position="20"/>
    </location>
</feature>
<proteinExistence type="predicted"/>
<feature type="region of interest" description="Disordered" evidence="1">
    <location>
        <begin position="1"/>
        <end position="95"/>
    </location>
</feature>
<dbReference type="Proteomes" id="UP001279734">
    <property type="component" value="Unassembled WGS sequence"/>
</dbReference>
<feature type="compositionally biased region" description="Polar residues" evidence="1">
    <location>
        <begin position="61"/>
        <end position="70"/>
    </location>
</feature>
<comment type="caution">
    <text evidence="2">The sequence shown here is derived from an EMBL/GenBank/DDBJ whole genome shotgun (WGS) entry which is preliminary data.</text>
</comment>
<protein>
    <submittedName>
        <fullName evidence="2">Uncharacterized protein</fullName>
    </submittedName>
</protein>
<dbReference type="EMBL" id="BSYO01000033">
    <property type="protein sequence ID" value="GMH27485.1"/>
    <property type="molecule type" value="Genomic_DNA"/>
</dbReference>
<gene>
    <name evidence="2" type="ORF">Nepgr_029328</name>
</gene>
<evidence type="ECO:0000256" key="1">
    <source>
        <dbReference type="SAM" id="MobiDB-lite"/>
    </source>
</evidence>
<reference evidence="2" key="1">
    <citation type="submission" date="2023-05" db="EMBL/GenBank/DDBJ databases">
        <title>Nepenthes gracilis genome sequencing.</title>
        <authorList>
            <person name="Fukushima K."/>
        </authorList>
    </citation>
    <scope>NUCLEOTIDE SEQUENCE</scope>
    <source>
        <strain evidence="2">SING2019-196</strain>
    </source>
</reference>
<sequence length="95" mass="10863">MAIVFQNTSQVSAGKKNQCTWKPDREKADRHPFASVGRARASSLAMVSHTPQARPEPISHHQAQSNSDIPSHNRHARHHRRSRLHFRTKSKRRGL</sequence>
<dbReference type="AlphaFoldDB" id="A0AAD3TC98"/>
<keyword evidence="3" id="KW-1185">Reference proteome</keyword>
<feature type="compositionally biased region" description="Basic and acidic residues" evidence="1">
    <location>
        <begin position="22"/>
        <end position="32"/>
    </location>
</feature>
<feature type="compositionally biased region" description="Basic residues" evidence="1">
    <location>
        <begin position="72"/>
        <end position="95"/>
    </location>
</feature>
<name>A0AAD3TC98_NEPGR</name>
<evidence type="ECO:0000313" key="3">
    <source>
        <dbReference type="Proteomes" id="UP001279734"/>
    </source>
</evidence>
<accession>A0AAD3TC98</accession>